<dbReference type="InterPro" id="IPR000719">
    <property type="entry name" value="Prot_kinase_dom"/>
</dbReference>
<dbReference type="Gene3D" id="1.10.510.10">
    <property type="entry name" value="Transferase(Phosphotransferase) domain 1"/>
    <property type="match status" value="1"/>
</dbReference>
<reference evidence="8 9" key="1">
    <citation type="submission" date="2019-11" db="EMBL/GenBank/DDBJ databases">
        <authorList>
            <person name="Yang C."/>
            <person name="Li F."/>
        </authorList>
    </citation>
    <scope>NUCLEOTIDE SEQUENCE [LARGE SCALE GENOMIC DNA]</scope>
    <source>
        <strain evidence="8">KB4526</strain>
        <tissue evidence="8">Muscle</tissue>
    </source>
</reference>
<evidence type="ECO:0000256" key="2">
    <source>
        <dbReference type="ARBA" id="ARBA00022527"/>
    </source>
</evidence>
<dbReference type="GO" id="GO:0004674">
    <property type="term" value="F:protein serine/threonine kinase activity"/>
    <property type="evidence" value="ECO:0007669"/>
    <property type="project" value="UniProtKB-KW"/>
</dbReference>
<dbReference type="GO" id="GO:0005524">
    <property type="term" value="F:ATP binding"/>
    <property type="evidence" value="ECO:0007669"/>
    <property type="project" value="UniProtKB-KW"/>
</dbReference>
<evidence type="ECO:0000256" key="3">
    <source>
        <dbReference type="ARBA" id="ARBA00022679"/>
    </source>
</evidence>
<dbReference type="Proteomes" id="UP000475037">
    <property type="component" value="Unassembled WGS sequence"/>
</dbReference>
<accession>A0A6G1BAT2</accession>
<evidence type="ECO:0000256" key="6">
    <source>
        <dbReference type="ARBA" id="ARBA00022840"/>
    </source>
</evidence>
<dbReference type="AlphaFoldDB" id="A0A6G1BAT2"/>
<dbReference type="PROSITE" id="PS50011">
    <property type="entry name" value="PROTEIN_KINASE_DOM"/>
    <property type="match status" value="1"/>
</dbReference>
<evidence type="ECO:0000259" key="7">
    <source>
        <dbReference type="PROSITE" id="PS50011"/>
    </source>
</evidence>
<dbReference type="PANTHER" id="PTHR24346:SF82">
    <property type="entry name" value="KP78A-RELATED"/>
    <property type="match status" value="1"/>
</dbReference>
<dbReference type="PANTHER" id="PTHR24346">
    <property type="entry name" value="MAP/MICROTUBULE AFFINITY-REGULATING KINASE"/>
    <property type="match status" value="1"/>
</dbReference>
<dbReference type="Pfam" id="PF00069">
    <property type="entry name" value="Pkinase"/>
    <property type="match status" value="1"/>
</dbReference>
<dbReference type="GO" id="GO:0005737">
    <property type="term" value="C:cytoplasm"/>
    <property type="evidence" value="ECO:0007669"/>
    <property type="project" value="TreeGrafter"/>
</dbReference>
<keyword evidence="3" id="KW-0808">Transferase</keyword>
<evidence type="ECO:0000256" key="4">
    <source>
        <dbReference type="ARBA" id="ARBA00022741"/>
    </source>
</evidence>
<keyword evidence="2" id="KW-0723">Serine/threonine-protein kinase</keyword>
<dbReference type="EC" id="2.7.11.1" evidence="1"/>
<evidence type="ECO:0000313" key="9">
    <source>
        <dbReference type="Proteomes" id="UP000475037"/>
    </source>
</evidence>
<dbReference type="EMBL" id="VOAJ01001516">
    <property type="protein sequence ID" value="KAF0884623.1"/>
    <property type="molecule type" value="Genomic_DNA"/>
</dbReference>
<proteinExistence type="predicted"/>
<keyword evidence="9" id="KW-1185">Reference proteome</keyword>
<comment type="caution">
    <text evidence="8">The sequence shown here is derived from an EMBL/GenBank/DDBJ whole genome shotgun (WGS) entry which is preliminary data.</text>
</comment>
<feature type="non-terminal residue" evidence="8">
    <location>
        <position position="1"/>
    </location>
</feature>
<keyword evidence="6" id="KW-0067">ATP-binding</keyword>
<evidence type="ECO:0000313" key="8">
    <source>
        <dbReference type="EMBL" id="KAF0884623.1"/>
    </source>
</evidence>
<dbReference type="InterPro" id="IPR011009">
    <property type="entry name" value="Kinase-like_dom_sf"/>
</dbReference>
<organism evidence="8 9">
    <name type="scientific">Crocuta crocuta</name>
    <name type="common">Spotted hyena</name>
    <dbReference type="NCBI Taxonomy" id="9678"/>
    <lineage>
        <taxon>Eukaryota</taxon>
        <taxon>Metazoa</taxon>
        <taxon>Chordata</taxon>
        <taxon>Craniata</taxon>
        <taxon>Vertebrata</taxon>
        <taxon>Euteleostomi</taxon>
        <taxon>Mammalia</taxon>
        <taxon>Eutheria</taxon>
        <taxon>Laurasiatheria</taxon>
        <taxon>Carnivora</taxon>
        <taxon>Feliformia</taxon>
        <taxon>Hyaenidae</taxon>
        <taxon>Crocuta</taxon>
    </lineage>
</organism>
<dbReference type="GO" id="GO:0035556">
    <property type="term" value="P:intracellular signal transduction"/>
    <property type="evidence" value="ECO:0007669"/>
    <property type="project" value="TreeGrafter"/>
</dbReference>
<keyword evidence="5" id="KW-0418">Kinase</keyword>
<name>A0A6G1BAT2_CROCR</name>
<evidence type="ECO:0000256" key="5">
    <source>
        <dbReference type="ARBA" id="ARBA00022777"/>
    </source>
</evidence>
<sequence>MLRGLSPIISDDEATHVYMLPKTLGGGSFSKMVPKMDVKFIQKTQQDSTGLLGLHHEAQKMRTSNSPIVKSLQVISTSKILVLVPEHIIRDQLKDDCSHRGRVADKLCQLLAIVECSHQEGVFPKDLELEQLLFDHDLKTACAGFGLSLQFAGYKLHTFGESPTSAALRLFLHQEASRPSTDVWSLGVVFYCLATGMEPVE</sequence>
<dbReference type="SUPFAM" id="SSF56112">
    <property type="entry name" value="Protein kinase-like (PK-like)"/>
    <property type="match status" value="1"/>
</dbReference>
<protein>
    <recommendedName>
        <fullName evidence="1">non-specific serine/threonine protein kinase</fullName>
        <ecNumber evidence="1">2.7.11.1</ecNumber>
    </recommendedName>
</protein>
<gene>
    <name evidence="8" type="primary">Ano10_1</name>
    <name evidence="8" type="ORF">FOF47_R02098</name>
</gene>
<feature type="domain" description="Protein kinase" evidence="7">
    <location>
        <begin position="18"/>
        <end position="201"/>
    </location>
</feature>
<feature type="non-terminal residue" evidence="8">
    <location>
        <position position="201"/>
    </location>
</feature>
<evidence type="ECO:0000256" key="1">
    <source>
        <dbReference type="ARBA" id="ARBA00012513"/>
    </source>
</evidence>
<keyword evidence="4" id="KW-0547">Nucleotide-binding</keyword>